<dbReference type="Proteomes" id="UP000539642">
    <property type="component" value="Unassembled WGS sequence"/>
</dbReference>
<organism evidence="2 3">
    <name type="scientific">Desulfoprunum benzoelyticum</name>
    <dbReference type="NCBI Taxonomy" id="1506996"/>
    <lineage>
        <taxon>Bacteria</taxon>
        <taxon>Pseudomonadati</taxon>
        <taxon>Thermodesulfobacteriota</taxon>
        <taxon>Desulfobulbia</taxon>
        <taxon>Desulfobulbales</taxon>
        <taxon>Desulfobulbaceae</taxon>
        <taxon>Desulfoprunum</taxon>
    </lineage>
</organism>
<dbReference type="EMBL" id="JACHEO010000031">
    <property type="protein sequence ID" value="MBB5349621.1"/>
    <property type="molecule type" value="Genomic_DNA"/>
</dbReference>
<name>A0A840V9L8_9BACT</name>
<comment type="caution">
    <text evidence="2">The sequence shown here is derived from an EMBL/GenBank/DDBJ whole genome shotgun (WGS) entry which is preliminary data.</text>
</comment>
<evidence type="ECO:0000313" key="2">
    <source>
        <dbReference type="EMBL" id="MBB5349621.1"/>
    </source>
</evidence>
<feature type="domain" description="Probable sensor" evidence="1">
    <location>
        <begin position="41"/>
        <end position="127"/>
    </location>
</feature>
<gene>
    <name evidence="2" type="ORF">HNQ81_003377</name>
</gene>
<dbReference type="Pfam" id="PF21751">
    <property type="entry name" value="DACNV"/>
    <property type="match status" value="1"/>
</dbReference>
<keyword evidence="3" id="KW-1185">Reference proteome</keyword>
<protein>
    <recommendedName>
        <fullName evidence="1">Probable sensor domain-containing protein</fullName>
    </recommendedName>
</protein>
<dbReference type="RefSeq" id="WP_183352404.1">
    <property type="nucleotide sequence ID" value="NZ_JACHEO010000031.1"/>
</dbReference>
<dbReference type="AlphaFoldDB" id="A0A840V9L8"/>
<dbReference type="InterPro" id="IPR048551">
    <property type="entry name" value="DACNV"/>
</dbReference>
<reference evidence="2 3" key="1">
    <citation type="submission" date="2020-08" db="EMBL/GenBank/DDBJ databases">
        <title>Genomic Encyclopedia of Type Strains, Phase IV (KMG-IV): sequencing the most valuable type-strain genomes for metagenomic binning, comparative biology and taxonomic classification.</title>
        <authorList>
            <person name="Goeker M."/>
        </authorList>
    </citation>
    <scope>NUCLEOTIDE SEQUENCE [LARGE SCALE GENOMIC DNA]</scope>
    <source>
        <strain evidence="2 3">DSM 28570</strain>
    </source>
</reference>
<evidence type="ECO:0000259" key="1">
    <source>
        <dbReference type="Pfam" id="PF21751"/>
    </source>
</evidence>
<proteinExistence type="predicted"/>
<evidence type="ECO:0000313" key="3">
    <source>
        <dbReference type="Proteomes" id="UP000539642"/>
    </source>
</evidence>
<accession>A0A840V9L8</accession>
<sequence length="445" mass="49682">MHSSAFQLDQQFINRLWERITRPQETSTTGSEFSTVFLKGNIPSLEHLALIIDVAYWASYATEEGAPVVASIMLKQSEHTSDTFHFDNPLDFSSKTLVKLGPALENPRADIGIWPDQNGTMKIWGFIPSSHEPIKPDFWIQILGPGRVLIMYSGRSIAALTGNQAVFIDPRGIFQTLMPKIAAQAHTNDIKLLNLLRYNAILKIVQQTRAHGKGGIILVVPDNTNWTQSIKLPIKYTGGANFLDMDLGQVKPPSDSSNLDQVISLIEDLNLPHQKDWVMAWQQVQQQISRIARLTAVDGALVMNFDRYVYCFGAKIRAQNIKASSSTLQIIEPFDGSANRTIPYSSLSGTRHQSAAQFAFDQPGSIAITASQDGNVTIFTRSDHSDTIHTIQHAELILLHEGLGGSLWNLSLFSELGWFEKEVEKTGKNYLSAVIRWMKNTLHRE</sequence>